<organism evidence="1 2">
    <name type="scientific">Ferruginibacter yonginensis</name>
    <dbReference type="NCBI Taxonomy" id="1310416"/>
    <lineage>
        <taxon>Bacteria</taxon>
        <taxon>Pseudomonadati</taxon>
        <taxon>Bacteroidota</taxon>
        <taxon>Chitinophagia</taxon>
        <taxon>Chitinophagales</taxon>
        <taxon>Chitinophagaceae</taxon>
        <taxon>Ferruginibacter</taxon>
    </lineage>
</organism>
<dbReference type="RefSeq" id="WP_379707685.1">
    <property type="nucleotide sequence ID" value="NZ_JBHSCZ010000001.1"/>
</dbReference>
<gene>
    <name evidence="1" type="ORF">ACFOWM_05545</name>
</gene>
<protein>
    <recommendedName>
        <fullName evidence="3">HTH merR-type domain-containing protein</fullName>
    </recommendedName>
</protein>
<accession>A0ABV8QQG9</accession>
<evidence type="ECO:0000313" key="1">
    <source>
        <dbReference type="EMBL" id="MFC4262329.1"/>
    </source>
</evidence>
<proteinExistence type="predicted"/>
<evidence type="ECO:0000313" key="2">
    <source>
        <dbReference type="Proteomes" id="UP001595907"/>
    </source>
</evidence>
<comment type="caution">
    <text evidence="1">The sequence shown here is derived from an EMBL/GenBank/DDBJ whole genome shotgun (WGS) entry which is preliminary data.</text>
</comment>
<reference evidence="2" key="1">
    <citation type="journal article" date="2019" name="Int. J. Syst. Evol. Microbiol.">
        <title>The Global Catalogue of Microorganisms (GCM) 10K type strain sequencing project: providing services to taxonomists for standard genome sequencing and annotation.</title>
        <authorList>
            <consortium name="The Broad Institute Genomics Platform"/>
            <consortium name="The Broad Institute Genome Sequencing Center for Infectious Disease"/>
            <person name="Wu L."/>
            <person name="Ma J."/>
        </authorList>
    </citation>
    <scope>NUCLEOTIDE SEQUENCE [LARGE SCALE GENOMIC DNA]</scope>
    <source>
        <strain evidence="2">CECT 8289</strain>
    </source>
</reference>
<dbReference type="Proteomes" id="UP001595907">
    <property type="component" value="Unassembled WGS sequence"/>
</dbReference>
<dbReference type="EMBL" id="JBHSCZ010000001">
    <property type="protein sequence ID" value="MFC4262329.1"/>
    <property type="molecule type" value="Genomic_DNA"/>
</dbReference>
<evidence type="ECO:0008006" key="3">
    <source>
        <dbReference type="Google" id="ProtNLM"/>
    </source>
</evidence>
<name>A0ABV8QQG9_9BACT</name>
<sequence length="68" mass="7637">MKTELTTKTTSIKPSSPVDLAKLYGVCDKTFKKWLKPFEAAIGERIGRYYSIAQVRIIFEKLGEPGEG</sequence>
<keyword evidence="2" id="KW-1185">Reference proteome</keyword>